<dbReference type="Proteomes" id="UP000539538">
    <property type="component" value="Unassembled WGS sequence"/>
</dbReference>
<name>A0ABR6L869_9HYPH</name>
<keyword evidence="3" id="KW-1185">Reference proteome</keyword>
<gene>
    <name evidence="2" type="ORF">GGQ99_003932</name>
</gene>
<sequence>MRRLVLCAAGLFIAPAAIALSAAEQTLEWVAPMRLFVSGHSLTDRPMLDKLAEMAAGAGRPVVWNMQNIGGSSLEQRSMGSDPERPWSGFKAGMNRNGGSVDVLAEFRQPSVGGATYDVLLVTELHSLLDTIMRQGTVRYLAEYQGRFLETNPLGAIWFMAPWLDVSDKEDPRDWIAYERLALPVWRCAVQAASGAAASGKSTSGIGFIPASLALAELVDHLTSAPRAGFEDMSPEDIVRALFTDTVHSTELGEAYIALIVLATIEGLDAQTVRMPAGVSDAQAQTLKSFAADFLSRYRAEPLDQCSGGISLSFAWAYSGYVGKTYRADFSWPRVAIQRLRDTARFGWNLRNAYSD</sequence>
<keyword evidence="1" id="KW-0732">Signal</keyword>
<dbReference type="InterPro" id="IPR036514">
    <property type="entry name" value="SGNH_hydro_sf"/>
</dbReference>
<proteinExistence type="predicted"/>
<reference evidence="2 3" key="1">
    <citation type="submission" date="2020-08" db="EMBL/GenBank/DDBJ databases">
        <title>Genomic Encyclopedia of Type Strains, Phase IV (KMG-IV): sequencing the most valuable type-strain genomes for metagenomic binning, comparative biology and taxonomic classification.</title>
        <authorList>
            <person name="Goeker M."/>
        </authorList>
    </citation>
    <scope>NUCLEOTIDE SEQUENCE [LARGE SCALE GENOMIC DNA]</scope>
    <source>
        <strain evidence="2 3">DSM 7050</strain>
    </source>
</reference>
<protein>
    <submittedName>
        <fullName evidence="2">Uncharacterized protein</fullName>
    </submittedName>
</protein>
<dbReference type="Gene3D" id="3.40.50.1110">
    <property type="entry name" value="SGNH hydrolase"/>
    <property type="match status" value="1"/>
</dbReference>
<organism evidence="2 3">
    <name type="scientific">Aminobacter niigataensis</name>
    <dbReference type="NCBI Taxonomy" id="83265"/>
    <lineage>
        <taxon>Bacteria</taxon>
        <taxon>Pseudomonadati</taxon>
        <taxon>Pseudomonadota</taxon>
        <taxon>Alphaproteobacteria</taxon>
        <taxon>Hyphomicrobiales</taxon>
        <taxon>Phyllobacteriaceae</taxon>
        <taxon>Aminobacter</taxon>
    </lineage>
</organism>
<accession>A0ABR6L869</accession>
<evidence type="ECO:0000313" key="3">
    <source>
        <dbReference type="Proteomes" id="UP000539538"/>
    </source>
</evidence>
<comment type="caution">
    <text evidence="2">The sequence shown here is derived from an EMBL/GenBank/DDBJ whole genome shotgun (WGS) entry which is preliminary data.</text>
</comment>
<feature type="chain" id="PRO_5045523298" evidence="1">
    <location>
        <begin position="20"/>
        <end position="356"/>
    </location>
</feature>
<dbReference type="EMBL" id="JACHOT010000006">
    <property type="protein sequence ID" value="MBB4652156.1"/>
    <property type="molecule type" value="Genomic_DNA"/>
</dbReference>
<evidence type="ECO:0000256" key="1">
    <source>
        <dbReference type="SAM" id="SignalP"/>
    </source>
</evidence>
<evidence type="ECO:0000313" key="2">
    <source>
        <dbReference type="EMBL" id="MBB4652156.1"/>
    </source>
</evidence>
<dbReference type="RefSeq" id="WP_183263796.1">
    <property type="nucleotide sequence ID" value="NZ_BAAAVZ010000009.1"/>
</dbReference>
<feature type="signal peptide" evidence="1">
    <location>
        <begin position="1"/>
        <end position="19"/>
    </location>
</feature>